<proteinExistence type="predicted"/>
<accession>A0A2S1R053</accession>
<dbReference type="AlphaFoldDB" id="A0A2S1R053"/>
<gene>
    <name evidence="1" type="ORF">HYN59_13375</name>
</gene>
<reference evidence="1 2" key="1">
    <citation type="submission" date="2018-04" db="EMBL/GenBank/DDBJ databases">
        <title>Genome sequencing of Flavobacterium sp. HYN0059.</title>
        <authorList>
            <person name="Yi H."/>
            <person name="Baek C."/>
        </authorList>
    </citation>
    <scope>NUCLEOTIDE SEQUENCE [LARGE SCALE GENOMIC DNA]</scope>
    <source>
        <strain evidence="1 2">HYN0059</strain>
    </source>
</reference>
<protein>
    <submittedName>
        <fullName evidence="1">Uncharacterized protein</fullName>
    </submittedName>
</protein>
<dbReference type="EMBL" id="CP029186">
    <property type="protein sequence ID" value="AWH86040.1"/>
    <property type="molecule type" value="Genomic_DNA"/>
</dbReference>
<name>A0A2S1R053_9FLAO</name>
<organism evidence="1 2">
    <name type="scientific">Flavobacterium album</name>
    <dbReference type="NCBI Taxonomy" id="2175091"/>
    <lineage>
        <taxon>Bacteria</taxon>
        <taxon>Pseudomonadati</taxon>
        <taxon>Bacteroidota</taxon>
        <taxon>Flavobacteriia</taxon>
        <taxon>Flavobacteriales</taxon>
        <taxon>Flavobacteriaceae</taxon>
        <taxon>Flavobacterium</taxon>
    </lineage>
</organism>
<dbReference type="RefSeq" id="WP_108778742.1">
    <property type="nucleotide sequence ID" value="NZ_CP029186.1"/>
</dbReference>
<dbReference type="OrthoDB" id="656959at2"/>
<evidence type="ECO:0000313" key="2">
    <source>
        <dbReference type="Proteomes" id="UP000244929"/>
    </source>
</evidence>
<sequence>MEDTFPFSQTEKIEVISYPERNYWDTLRRGPRDGMGLVVENKKFVLDSSYIKERVFLDDKFKKLVFDLLFIKKRKEECTAAACFIPRHTILFYNKKMEIIADIEVCLECGTSYGSFKYNSMCSEGTEHLKEIFKQAGIKYFGD</sequence>
<keyword evidence="2" id="KW-1185">Reference proteome</keyword>
<dbReference type="KEGG" id="falb:HYN59_13375"/>
<dbReference type="Proteomes" id="UP000244929">
    <property type="component" value="Chromosome"/>
</dbReference>
<evidence type="ECO:0000313" key="1">
    <source>
        <dbReference type="EMBL" id="AWH86040.1"/>
    </source>
</evidence>